<evidence type="ECO:0000256" key="8">
    <source>
        <dbReference type="HAMAP-Rule" id="MF_01161"/>
    </source>
</evidence>
<dbReference type="InterPro" id="IPR014729">
    <property type="entry name" value="Rossmann-like_a/b/a_fold"/>
</dbReference>
<dbReference type="AlphaFoldDB" id="A0A4R6IYT1"/>
<evidence type="ECO:0000256" key="3">
    <source>
        <dbReference type="ARBA" id="ARBA00022598"/>
    </source>
</evidence>
<comment type="subcellular location">
    <subcellularLocation>
        <location evidence="1 8">Cytoplasm</location>
    </subcellularLocation>
</comment>
<comment type="caution">
    <text evidence="10">The sequence shown here is derived from an EMBL/GenBank/DDBJ whole genome shotgun (WGS) entry which is preliminary data.</text>
</comment>
<dbReference type="HAMAP" id="MF_01161">
    <property type="entry name" value="tRNA_Ile_lys_synt"/>
    <property type="match status" value="1"/>
</dbReference>
<dbReference type="InterPro" id="IPR012796">
    <property type="entry name" value="Lysidine-tRNA-synth_C"/>
</dbReference>
<keyword evidence="11" id="KW-1185">Reference proteome</keyword>
<keyword evidence="4 8" id="KW-0819">tRNA processing</keyword>
<comment type="function">
    <text evidence="8">Ligates lysine onto the cytidine present at position 34 of the AUA codon-specific tRNA(Ile) that contains the anticodon CAU, in an ATP-dependent manner. Cytidine is converted to lysidine, thus changing the amino acid specificity of the tRNA from methionine to isoleucine.</text>
</comment>
<dbReference type="SMART" id="SM00977">
    <property type="entry name" value="TilS_C"/>
    <property type="match status" value="1"/>
</dbReference>
<keyword evidence="3 8" id="KW-0436">Ligase</keyword>
<dbReference type="InterPro" id="IPR012094">
    <property type="entry name" value="tRNA_Ile_lys_synt"/>
</dbReference>
<comment type="catalytic activity">
    <reaction evidence="7 8">
        <text>cytidine(34) in tRNA(Ile2) + L-lysine + ATP = lysidine(34) in tRNA(Ile2) + AMP + diphosphate + H(+)</text>
        <dbReference type="Rhea" id="RHEA:43744"/>
        <dbReference type="Rhea" id="RHEA-COMP:10625"/>
        <dbReference type="Rhea" id="RHEA-COMP:10670"/>
        <dbReference type="ChEBI" id="CHEBI:15378"/>
        <dbReference type="ChEBI" id="CHEBI:30616"/>
        <dbReference type="ChEBI" id="CHEBI:32551"/>
        <dbReference type="ChEBI" id="CHEBI:33019"/>
        <dbReference type="ChEBI" id="CHEBI:82748"/>
        <dbReference type="ChEBI" id="CHEBI:83665"/>
        <dbReference type="ChEBI" id="CHEBI:456215"/>
        <dbReference type="EC" id="6.3.4.19"/>
    </reaction>
</comment>
<evidence type="ECO:0000313" key="11">
    <source>
        <dbReference type="Proteomes" id="UP000295741"/>
    </source>
</evidence>
<gene>
    <name evidence="8" type="primary">tilS</name>
    <name evidence="10" type="ORF">BC659_0027</name>
</gene>
<comment type="similarity">
    <text evidence="8">Belongs to the tRNA(Ile)-lysidine synthase family.</text>
</comment>
<proteinExistence type="inferred from homology"/>
<dbReference type="SUPFAM" id="SSF56037">
    <property type="entry name" value="PheT/TilS domain"/>
    <property type="match status" value="1"/>
</dbReference>
<dbReference type="SUPFAM" id="SSF52402">
    <property type="entry name" value="Adenine nucleotide alpha hydrolases-like"/>
    <property type="match status" value="1"/>
</dbReference>
<dbReference type="PANTHER" id="PTHR43033">
    <property type="entry name" value="TRNA(ILE)-LYSIDINE SYNTHASE-RELATED"/>
    <property type="match status" value="1"/>
</dbReference>
<evidence type="ECO:0000256" key="1">
    <source>
        <dbReference type="ARBA" id="ARBA00004496"/>
    </source>
</evidence>
<sequence>MQLSPNFIQQWWKQHFSHQLPSQLHLLLAVSGGVDSVVLMDLVAKSGIDFSVLHCNFKLRGAESERDEQFVRSLAAQYGKELYVVRFDTATIVEEKKASVQEVARELRYAWFEETRARVQINKNDQRVYIAVAHHADDNIETVLMNLFRGTGLHGLTGMEPFRDKIVRPLLSFRKEELKIYAELHQLKYIEDSSNSSNDYTRNYFRNELIPGIQKVFPSAENNLLHTINRLKEAELIYKAAVNASIASLLEKKGDEYHIPVLLWKQVKPLVTISYELLKPFGFTSSQTFEIIKLLDADNSSYISSQTHRVIRNRNWMIIAPQANDHQQMLIPIEPGDVSIEFAAGSLQISHTTSTQIPDASHLALINADELVYPLLLRPWKQGDYFYPLGMPGKKKISRFLSDLKLSKTEKEKVWVLESGKKIIWVLGMRIDHRFRITDHTQQKLKLTYEK</sequence>
<dbReference type="GO" id="GO:0032267">
    <property type="term" value="F:tRNA(Ile)-lysidine synthase activity"/>
    <property type="evidence" value="ECO:0007669"/>
    <property type="project" value="UniProtKB-EC"/>
</dbReference>
<evidence type="ECO:0000256" key="6">
    <source>
        <dbReference type="ARBA" id="ARBA00022840"/>
    </source>
</evidence>
<dbReference type="GO" id="GO:0006400">
    <property type="term" value="P:tRNA modification"/>
    <property type="evidence" value="ECO:0007669"/>
    <property type="project" value="UniProtKB-UniRule"/>
</dbReference>
<dbReference type="GO" id="GO:0005737">
    <property type="term" value="C:cytoplasm"/>
    <property type="evidence" value="ECO:0007669"/>
    <property type="project" value="UniProtKB-SubCell"/>
</dbReference>
<dbReference type="NCBIfam" id="TIGR02433">
    <property type="entry name" value="lysidine_TilS_C"/>
    <property type="match status" value="1"/>
</dbReference>
<name>A0A4R6IYT1_9BACT</name>
<dbReference type="EC" id="6.3.4.19" evidence="8"/>
<dbReference type="EMBL" id="SNWP01000010">
    <property type="protein sequence ID" value="TDO27973.1"/>
    <property type="molecule type" value="Genomic_DNA"/>
</dbReference>
<dbReference type="Pfam" id="PF01171">
    <property type="entry name" value="ATP_bind_3"/>
    <property type="match status" value="1"/>
</dbReference>
<feature type="domain" description="Lysidine-tRNA(Ile) synthetase C-terminal" evidence="9">
    <location>
        <begin position="375"/>
        <end position="447"/>
    </location>
</feature>
<dbReference type="InterPro" id="IPR012795">
    <property type="entry name" value="tRNA_Ile_lys_synt_N"/>
</dbReference>
<dbReference type="Gene3D" id="3.40.50.620">
    <property type="entry name" value="HUPs"/>
    <property type="match status" value="1"/>
</dbReference>
<dbReference type="CDD" id="cd01992">
    <property type="entry name" value="TilS_N"/>
    <property type="match status" value="1"/>
</dbReference>
<reference evidence="10 11" key="1">
    <citation type="submission" date="2019-03" db="EMBL/GenBank/DDBJ databases">
        <title>Genomic Encyclopedia of Archaeal and Bacterial Type Strains, Phase II (KMG-II): from individual species to whole genera.</title>
        <authorList>
            <person name="Goeker M."/>
        </authorList>
    </citation>
    <scope>NUCLEOTIDE SEQUENCE [LARGE SCALE GENOMIC DNA]</scope>
    <source>
        <strain evidence="10 11">DSM 28323</strain>
    </source>
</reference>
<evidence type="ECO:0000256" key="4">
    <source>
        <dbReference type="ARBA" id="ARBA00022694"/>
    </source>
</evidence>
<evidence type="ECO:0000256" key="5">
    <source>
        <dbReference type="ARBA" id="ARBA00022741"/>
    </source>
</evidence>
<accession>A0A4R6IYT1</accession>
<dbReference type="Pfam" id="PF11734">
    <property type="entry name" value="TilS_C"/>
    <property type="match status" value="1"/>
</dbReference>
<dbReference type="NCBIfam" id="TIGR02432">
    <property type="entry name" value="lysidine_TilS_N"/>
    <property type="match status" value="1"/>
</dbReference>
<protein>
    <recommendedName>
        <fullName evidence="8">tRNA(Ile)-lysidine synthase</fullName>
        <ecNumber evidence="8">6.3.4.19</ecNumber>
    </recommendedName>
    <alternativeName>
        <fullName evidence="8">tRNA(Ile)-2-lysyl-cytidine synthase</fullName>
    </alternativeName>
    <alternativeName>
        <fullName evidence="8">tRNA(Ile)-lysidine synthetase</fullName>
    </alternativeName>
</protein>
<evidence type="ECO:0000313" key="10">
    <source>
        <dbReference type="EMBL" id="TDO27973.1"/>
    </source>
</evidence>
<feature type="binding site" evidence="8">
    <location>
        <begin position="31"/>
        <end position="36"/>
    </location>
    <ligand>
        <name>ATP</name>
        <dbReference type="ChEBI" id="CHEBI:30616"/>
    </ligand>
</feature>
<organism evidence="10 11">
    <name type="scientific">Sediminibacterium goheungense</name>
    <dbReference type="NCBI Taxonomy" id="1086393"/>
    <lineage>
        <taxon>Bacteria</taxon>
        <taxon>Pseudomonadati</taxon>
        <taxon>Bacteroidota</taxon>
        <taxon>Chitinophagia</taxon>
        <taxon>Chitinophagales</taxon>
        <taxon>Chitinophagaceae</taxon>
        <taxon>Sediminibacterium</taxon>
    </lineage>
</organism>
<evidence type="ECO:0000256" key="2">
    <source>
        <dbReference type="ARBA" id="ARBA00022490"/>
    </source>
</evidence>
<dbReference type="GO" id="GO:0005524">
    <property type="term" value="F:ATP binding"/>
    <property type="evidence" value="ECO:0007669"/>
    <property type="project" value="UniProtKB-UniRule"/>
</dbReference>
<dbReference type="Proteomes" id="UP000295741">
    <property type="component" value="Unassembled WGS sequence"/>
</dbReference>
<dbReference type="OrthoDB" id="9807403at2"/>
<dbReference type="RefSeq" id="WP_133472543.1">
    <property type="nucleotide sequence ID" value="NZ_SNWP01000010.1"/>
</dbReference>
<keyword evidence="5 8" id="KW-0547">Nucleotide-binding</keyword>
<evidence type="ECO:0000259" key="9">
    <source>
        <dbReference type="SMART" id="SM00977"/>
    </source>
</evidence>
<comment type="domain">
    <text evidence="8">The N-terminal region contains the highly conserved SGGXDS motif, predicted to be a P-loop motif involved in ATP binding.</text>
</comment>
<dbReference type="InterPro" id="IPR011063">
    <property type="entry name" value="TilS/TtcA_N"/>
</dbReference>
<keyword evidence="6 8" id="KW-0067">ATP-binding</keyword>
<keyword evidence="2 8" id="KW-0963">Cytoplasm</keyword>
<dbReference type="PANTHER" id="PTHR43033:SF1">
    <property type="entry name" value="TRNA(ILE)-LYSIDINE SYNTHASE-RELATED"/>
    <property type="match status" value="1"/>
</dbReference>
<evidence type="ECO:0000256" key="7">
    <source>
        <dbReference type="ARBA" id="ARBA00048539"/>
    </source>
</evidence>